<name>A0ABQ6C7M4_9BURK</name>
<keyword evidence="2" id="KW-1185">Reference proteome</keyword>
<dbReference type="EMBL" id="BSPB01000041">
    <property type="protein sequence ID" value="GLS16025.1"/>
    <property type="molecule type" value="Genomic_DNA"/>
</dbReference>
<protein>
    <recommendedName>
        <fullName evidence="3">DUF2971 domain-containing protein</fullName>
    </recommendedName>
</protein>
<evidence type="ECO:0000313" key="1">
    <source>
        <dbReference type="EMBL" id="GLS16025.1"/>
    </source>
</evidence>
<comment type="caution">
    <text evidence="1">The sequence shown here is derived from an EMBL/GenBank/DDBJ whole genome shotgun (WGS) entry which is preliminary data.</text>
</comment>
<dbReference type="InterPro" id="IPR021352">
    <property type="entry name" value="DUF2971"/>
</dbReference>
<dbReference type="RefSeq" id="WP_284308823.1">
    <property type="nucleotide sequence ID" value="NZ_BSPB01000041.1"/>
</dbReference>
<dbReference type="Pfam" id="PF11185">
    <property type="entry name" value="DUF2971"/>
    <property type="match status" value="1"/>
</dbReference>
<evidence type="ECO:0000313" key="2">
    <source>
        <dbReference type="Proteomes" id="UP001156903"/>
    </source>
</evidence>
<reference evidence="2" key="1">
    <citation type="journal article" date="2019" name="Int. J. Syst. Evol. Microbiol.">
        <title>The Global Catalogue of Microorganisms (GCM) 10K type strain sequencing project: providing services to taxonomists for standard genome sequencing and annotation.</title>
        <authorList>
            <consortium name="The Broad Institute Genomics Platform"/>
            <consortium name="The Broad Institute Genome Sequencing Center for Infectious Disease"/>
            <person name="Wu L."/>
            <person name="Ma J."/>
        </authorList>
    </citation>
    <scope>NUCLEOTIDE SEQUENCE [LARGE SCALE GENOMIC DNA]</scope>
    <source>
        <strain evidence="2">NBRC 109341</strain>
    </source>
</reference>
<accession>A0ABQ6C7M4</accession>
<proteinExistence type="predicted"/>
<gene>
    <name evidence="1" type="ORF">GCM10007935_34630</name>
</gene>
<evidence type="ECO:0008006" key="3">
    <source>
        <dbReference type="Google" id="ProtNLM"/>
    </source>
</evidence>
<dbReference type="Proteomes" id="UP001156903">
    <property type="component" value="Unassembled WGS sequence"/>
</dbReference>
<organism evidence="1 2">
    <name type="scientific">Hydrogenophaga electricum</name>
    <dbReference type="NCBI Taxonomy" id="1230953"/>
    <lineage>
        <taxon>Bacteria</taxon>
        <taxon>Pseudomonadati</taxon>
        <taxon>Pseudomonadota</taxon>
        <taxon>Betaproteobacteria</taxon>
        <taxon>Burkholderiales</taxon>
        <taxon>Comamonadaceae</taxon>
        <taxon>Hydrogenophaga</taxon>
    </lineage>
</organism>
<sequence>MSWNDFTKESIEHGSFWFSSPTIFNDPIDFGISLNTIRNTPLLKNLIASGFTKIGKAIGVAIKNPSQSKSIAESVQELASSFINNTEALSSEMSEARLDQAAGIHLKEKFSSAGILSLSELGDNILMWSHYAQQHKGICIEFSRNPSNILGKPDHTSPVRYSIKAPAIDARNYRTADREGKNEIELSLVLTKAADWTYEREWRVVKNGCANSTQPLECKIESITLGLRSEDAAQEHILSLAKRDGFKVNKANLKPNEFGLKIEQIY</sequence>